<dbReference type="Gene3D" id="3.10.20.310">
    <property type="entry name" value="membrane protein fhac"/>
    <property type="match status" value="1"/>
</dbReference>
<dbReference type="PANTHER" id="PTHR34597:SF3">
    <property type="entry name" value="OUTER MEMBRANE TRANSPORTER CDIB"/>
    <property type="match status" value="1"/>
</dbReference>
<dbReference type="Pfam" id="PF03865">
    <property type="entry name" value="ShlB"/>
    <property type="match status" value="1"/>
</dbReference>
<sequence length="596" mass="66127">MPQSRRVTLEVWRDRAVLFSLFSFVWLGLGNHSAFAQVRIPVRPDQTPPSRQIQPEPELPPAPEEVLPPPEQLIPQPPDAETPSEEIPLTLVVERFEVVGSTVFTQAEFDQKLREKGLIGVPLPFSRILEAADVVTEMYVSQGYITSGAYIPADQSTGVNINDPEPQQAVIQIQVVEGAIADQNIQISGLKQLRPNYIRSRVARYTKAPIRYDRLLEGLQLLRLDPQVQDISAELTPDVRPGQSILKLTVVERQPFTMDFALDNRRSPSVGSFRRVVQVNHANLLGYGDGISLAYTNTDGSNALDFNYTIPINARNGTISLSVGASDSEVIEDPFNVLDITSNSYYLDLNYRQPILQSPSREVALGVTFSRRWTRAELLGGLVAFPSIGADADGITNLTALRFVQEAVWRSNVEVIALRSQFSVGLDLFNATINDDAPDSQFFAWRGQAQWVRLLAPETLLVLRGDVQFSNQSLLSIEQFGLGGLDTVRGYRQDALLGDNGFLVSAEVRFPLVRLPDQEGVLQIAPFVDFGTVWNGSDFANPDPSTLASVGVGLRFNLGDRLSARFDWGIPLVDVPGEKNTWQENGLYFSVNYRLF</sequence>
<name>A0A7C3KD66_9CYAN</name>
<keyword evidence="1" id="KW-0472">Membrane</keyword>
<evidence type="ECO:0000259" key="6">
    <source>
        <dbReference type="Pfam" id="PF08479"/>
    </source>
</evidence>
<accession>A0A7C3KD66</accession>
<dbReference type="AlphaFoldDB" id="A0A7C3KD66"/>
<evidence type="ECO:0000259" key="5">
    <source>
        <dbReference type="Pfam" id="PF03865"/>
    </source>
</evidence>
<gene>
    <name evidence="7" type="ORF">ENR64_10625</name>
</gene>
<keyword evidence="1" id="KW-1134">Transmembrane beta strand</keyword>
<dbReference type="PANTHER" id="PTHR34597">
    <property type="entry name" value="SLR1661 PROTEIN"/>
    <property type="match status" value="1"/>
</dbReference>
<evidence type="ECO:0000256" key="3">
    <source>
        <dbReference type="ARBA" id="ARBA00023237"/>
    </source>
</evidence>
<proteinExistence type="predicted"/>
<dbReference type="EMBL" id="DSRU01000157">
    <property type="protein sequence ID" value="HFM98189.1"/>
    <property type="molecule type" value="Genomic_DNA"/>
</dbReference>
<feature type="region of interest" description="Disordered" evidence="4">
    <location>
        <begin position="43"/>
        <end position="83"/>
    </location>
</feature>
<dbReference type="InterPro" id="IPR051544">
    <property type="entry name" value="TPS_OM_transporter"/>
</dbReference>
<evidence type="ECO:0000256" key="4">
    <source>
        <dbReference type="SAM" id="MobiDB-lite"/>
    </source>
</evidence>
<comment type="caution">
    <text evidence="7">The sequence shown here is derived from an EMBL/GenBank/DDBJ whole genome shotgun (WGS) entry which is preliminary data.</text>
</comment>
<feature type="compositionally biased region" description="Pro residues" evidence="4">
    <location>
        <begin position="57"/>
        <end position="80"/>
    </location>
</feature>
<organism evidence="7">
    <name type="scientific">Oscillatoriales cyanobacterium SpSt-418</name>
    <dbReference type="NCBI Taxonomy" id="2282169"/>
    <lineage>
        <taxon>Bacteria</taxon>
        <taxon>Bacillati</taxon>
        <taxon>Cyanobacteriota</taxon>
        <taxon>Cyanophyceae</taxon>
        <taxon>Oscillatoriophycideae</taxon>
        <taxon>Oscillatoriales</taxon>
    </lineage>
</organism>
<protein>
    <submittedName>
        <fullName evidence="7">ShlB/FhaC/HecB family hemolysin secretion/activation protein</fullName>
    </submittedName>
</protein>
<dbReference type="GO" id="GO:0008320">
    <property type="term" value="F:protein transmembrane transporter activity"/>
    <property type="evidence" value="ECO:0007669"/>
    <property type="project" value="TreeGrafter"/>
</dbReference>
<feature type="domain" description="Polypeptide-transport-associated ShlB-type" evidence="6">
    <location>
        <begin position="92"/>
        <end position="157"/>
    </location>
</feature>
<dbReference type="InterPro" id="IPR013686">
    <property type="entry name" value="Polypept-transport_assoc_ShlB"/>
</dbReference>
<feature type="domain" description="Haemolysin activator HlyB C-terminal" evidence="5">
    <location>
        <begin position="242"/>
        <end position="556"/>
    </location>
</feature>
<evidence type="ECO:0000256" key="2">
    <source>
        <dbReference type="ARBA" id="ARBA00022692"/>
    </source>
</evidence>
<dbReference type="Gene3D" id="2.40.160.50">
    <property type="entry name" value="membrane protein fhac: a member of the omp85/tpsb transporter family"/>
    <property type="match status" value="1"/>
</dbReference>
<evidence type="ECO:0000256" key="1">
    <source>
        <dbReference type="ARBA" id="ARBA00022452"/>
    </source>
</evidence>
<dbReference type="GO" id="GO:0046819">
    <property type="term" value="P:protein secretion by the type V secretion system"/>
    <property type="evidence" value="ECO:0007669"/>
    <property type="project" value="TreeGrafter"/>
</dbReference>
<dbReference type="InterPro" id="IPR005565">
    <property type="entry name" value="Hemolysn_activator_HlyB_C"/>
</dbReference>
<evidence type="ECO:0000313" key="7">
    <source>
        <dbReference type="EMBL" id="HFM98189.1"/>
    </source>
</evidence>
<dbReference type="Pfam" id="PF08479">
    <property type="entry name" value="POTRA_2"/>
    <property type="match status" value="1"/>
</dbReference>
<keyword evidence="3" id="KW-0998">Cell outer membrane</keyword>
<reference evidence="7" key="1">
    <citation type="journal article" date="2020" name="mSystems">
        <title>Genome- and Community-Level Interaction Insights into Carbon Utilization and Element Cycling Functions of Hydrothermarchaeota in Hydrothermal Sediment.</title>
        <authorList>
            <person name="Zhou Z."/>
            <person name="Liu Y."/>
            <person name="Xu W."/>
            <person name="Pan J."/>
            <person name="Luo Z.H."/>
            <person name="Li M."/>
        </authorList>
    </citation>
    <scope>NUCLEOTIDE SEQUENCE [LARGE SCALE GENOMIC DNA]</scope>
    <source>
        <strain evidence="7">SpSt-418</strain>
    </source>
</reference>
<dbReference type="GO" id="GO:0098046">
    <property type="term" value="C:type V protein secretion system complex"/>
    <property type="evidence" value="ECO:0007669"/>
    <property type="project" value="TreeGrafter"/>
</dbReference>
<keyword evidence="2" id="KW-0812">Transmembrane</keyword>